<name>A0A8J1U684_OWEFU</name>
<evidence type="ECO:0000256" key="15">
    <source>
        <dbReference type="SAM" id="MobiDB-lite"/>
    </source>
</evidence>
<feature type="region of interest" description="Disordered" evidence="15">
    <location>
        <begin position="731"/>
        <end position="756"/>
    </location>
</feature>
<dbReference type="GO" id="GO:0006281">
    <property type="term" value="P:DNA repair"/>
    <property type="evidence" value="ECO:0007669"/>
    <property type="project" value="UniProtKB-KW"/>
</dbReference>
<evidence type="ECO:0000256" key="8">
    <source>
        <dbReference type="ARBA" id="ARBA00022771"/>
    </source>
</evidence>
<dbReference type="GO" id="GO:0005694">
    <property type="term" value="C:chromosome"/>
    <property type="evidence" value="ECO:0007669"/>
    <property type="project" value="UniProtKB-SubCell"/>
</dbReference>
<evidence type="ECO:0000256" key="3">
    <source>
        <dbReference type="ARBA" id="ARBA00010724"/>
    </source>
</evidence>
<dbReference type="SMART" id="SM00731">
    <property type="entry name" value="SprT"/>
    <property type="match status" value="1"/>
</dbReference>
<keyword evidence="9" id="KW-0378">Hydrolase</keyword>
<keyword evidence="4" id="KW-0158">Chromosome</keyword>
<evidence type="ECO:0000256" key="4">
    <source>
        <dbReference type="ARBA" id="ARBA00022454"/>
    </source>
</evidence>
<evidence type="ECO:0000256" key="10">
    <source>
        <dbReference type="ARBA" id="ARBA00022833"/>
    </source>
</evidence>
<evidence type="ECO:0000256" key="7">
    <source>
        <dbReference type="ARBA" id="ARBA00022763"/>
    </source>
</evidence>
<keyword evidence="5" id="KW-0645">Protease</keyword>
<proteinExistence type="inferred from homology"/>
<feature type="region of interest" description="Disordered" evidence="15">
    <location>
        <begin position="232"/>
        <end position="254"/>
    </location>
</feature>
<dbReference type="EMBL" id="CAIIXF020000008">
    <property type="protein sequence ID" value="CAH1791068.1"/>
    <property type="molecule type" value="Genomic_DNA"/>
</dbReference>
<evidence type="ECO:0000313" key="17">
    <source>
        <dbReference type="Proteomes" id="UP000749559"/>
    </source>
</evidence>
<dbReference type="GO" id="GO:0005634">
    <property type="term" value="C:nucleus"/>
    <property type="evidence" value="ECO:0007669"/>
    <property type="project" value="UniProtKB-SubCell"/>
</dbReference>
<evidence type="ECO:0000256" key="13">
    <source>
        <dbReference type="ARBA" id="ARBA00023242"/>
    </source>
</evidence>
<dbReference type="Pfam" id="PF22934">
    <property type="entry name" value="SPRTN_ZBD"/>
    <property type="match status" value="1"/>
</dbReference>
<keyword evidence="13" id="KW-0539">Nucleus</keyword>
<evidence type="ECO:0000313" key="16">
    <source>
        <dbReference type="EMBL" id="CAH1791068.1"/>
    </source>
</evidence>
<dbReference type="GO" id="GO:0006508">
    <property type="term" value="P:proteolysis"/>
    <property type="evidence" value="ECO:0007669"/>
    <property type="project" value="UniProtKB-KW"/>
</dbReference>
<dbReference type="InterPro" id="IPR044245">
    <property type="entry name" value="Spartan"/>
</dbReference>
<organism evidence="16 17">
    <name type="scientific">Owenia fusiformis</name>
    <name type="common">Polychaete worm</name>
    <dbReference type="NCBI Taxonomy" id="6347"/>
    <lineage>
        <taxon>Eukaryota</taxon>
        <taxon>Metazoa</taxon>
        <taxon>Spiralia</taxon>
        <taxon>Lophotrochozoa</taxon>
        <taxon>Annelida</taxon>
        <taxon>Polychaeta</taxon>
        <taxon>Sedentaria</taxon>
        <taxon>Canalipalpata</taxon>
        <taxon>Sabellida</taxon>
        <taxon>Oweniida</taxon>
        <taxon>Oweniidae</taxon>
        <taxon>Owenia</taxon>
    </lineage>
</organism>
<feature type="region of interest" description="Disordered" evidence="15">
    <location>
        <begin position="406"/>
        <end position="456"/>
    </location>
</feature>
<dbReference type="InterPro" id="IPR006642">
    <property type="entry name" value="Rad18_UBZ4"/>
</dbReference>
<feature type="compositionally biased region" description="Low complexity" evidence="15">
    <location>
        <begin position="433"/>
        <end position="447"/>
    </location>
</feature>
<reference evidence="16" key="1">
    <citation type="submission" date="2022-03" db="EMBL/GenBank/DDBJ databases">
        <authorList>
            <person name="Martin C."/>
        </authorList>
    </citation>
    <scope>NUCLEOTIDE SEQUENCE</scope>
</reference>
<feature type="region of interest" description="Disordered" evidence="15">
    <location>
        <begin position="603"/>
        <end position="677"/>
    </location>
</feature>
<feature type="compositionally biased region" description="Basic and acidic residues" evidence="15">
    <location>
        <begin position="232"/>
        <end position="251"/>
    </location>
</feature>
<dbReference type="Pfam" id="PF10263">
    <property type="entry name" value="SprT-like"/>
    <property type="match status" value="1"/>
</dbReference>
<dbReference type="SMART" id="SM00734">
    <property type="entry name" value="ZnF_Rad18"/>
    <property type="match status" value="1"/>
</dbReference>
<keyword evidence="11" id="KW-0482">Metalloprotease</keyword>
<feature type="region of interest" description="Disordered" evidence="15">
    <location>
        <begin position="797"/>
        <end position="828"/>
    </location>
</feature>
<dbReference type="GO" id="GO:0031593">
    <property type="term" value="F:polyubiquitin modification-dependent protein binding"/>
    <property type="evidence" value="ECO:0007669"/>
    <property type="project" value="TreeGrafter"/>
</dbReference>
<feature type="region of interest" description="Disordered" evidence="15">
    <location>
        <begin position="497"/>
        <end position="562"/>
    </location>
</feature>
<evidence type="ECO:0000256" key="14">
    <source>
        <dbReference type="ARBA" id="ARBA00030396"/>
    </source>
</evidence>
<comment type="subcellular location">
    <subcellularLocation>
        <location evidence="2">Chromosome</location>
    </subcellularLocation>
    <subcellularLocation>
        <location evidence="1">Nucleus</location>
    </subcellularLocation>
</comment>
<evidence type="ECO:0000256" key="12">
    <source>
        <dbReference type="ARBA" id="ARBA00023204"/>
    </source>
</evidence>
<dbReference type="PANTHER" id="PTHR21220">
    <property type="entry name" value="DNA-DEPENDENT METALLOPROTEASE SPRTN"/>
    <property type="match status" value="1"/>
</dbReference>
<feature type="compositionally biased region" description="Low complexity" evidence="15">
    <location>
        <begin position="502"/>
        <end position="518"/>
    </location>
</feature>
<dbReference type="InterPro" id="IPR006640">
    <property type="entry name" value="SprT-like_domain"/>
</dbReference>
<evidence type="ECO:0000256" key="1">
    <source>
        <dbReference type="ARBA" id="ARBA00004123"/>
    </source>
</evidence>
<evidence type="ECO:0000256" key="9">
    <source>
        <dbReference type="ARBA" id="ARBA00022801"/>
    </source>
</evidence>
<feature type="region of interest" description="Disordered" evidence="15">
    <location>
        <begin position="343"/>
        <end position="385"/>
    </location>
</feature>
<dbReference type="PROSITE" id="PS51908">
    <property type="entry name" value="ZF_UBZ4"/>
    <property type="match status" value="1"/>
</dbReference>
<feature type="compositionally biased region" description="Low complexity" evidence="15">
    <location>
        <begin position="798"/>
        <end position="812"/>
    </location>
</feature>
<sequence>MEFDNDFLLALQLQEEMDSEKIIDPTSPDNKKFRSPLPKKGGKTLSIVDPQWELIDPVPDIHALFQEFNATFFWRRLEGIEVKWSPRMTLCAGVCSYEGHGGLCSVRLSVPLLKLRPRKDLVETLLHEMIHAYLFVTDNNKDHDGHGPEFQKHMNRINNETGSKISIYHTFHDEVDQYRQHWWRCDGPCITRKPYFGYVRRAMNRAPSPRDPWWGQHQATCGGTYVKIKEPEGYGKKKTKEPKESKKEKVKSPVPAGMQDIRTAFTGKGHILTDKPTGTKDKGSSQVVKPIGSTKDFNKDIGALSKAIGHDGNISNKTKSVSPALFGTKSKEPSVFSRIYGFKGRDEQNDSGTVSISRVSQPPPSSTITGQGQISGTKNGASKPSAVFHERKLSFYNWWNNEGSYERAIGNTNTTPGSKDHETRSKPPVSNSPRVKPQVPNNPKVKPAISNSPIIKPTVSDRLNTFTGKGKQAAVTPTSKLSGGNNLLKQLALERKQRNNMAAQQTAQQSAKQTAQQTLSDTKNDISRNITKTPDKTETSPIRKRIESPNTISNYSNNSAKKSKTDILGGIMKKADQVFNKNKSNSDSDCDMENLVLSSVMKSKSEVKTESEYDNIKDVGASSGQRSEEKEMDSKKRHHSKDASTVAKTSKKSKVDYCDTSDSDDEPSLDKTRMKNRRKSTIIDVGLLPDEPNGEERTANVSLSKQSFGILQISSDSDSEFFPKMKKNKFKSVSARGRMKRKSSSDSDISDVQVQKNSTKSKVNAVSKISKTKTTTNNTATKSNSIGAYVSNGVLQRTGSTSTSKMPSGSSTQIPKKTESEPQASMVPCPVCGESIKSSSMNEHLDNCLN</sequence>
<dbReference type="GO" id="GO:0008270">
    <property type="term" value="F:zinc ion binding"/>
    <property type="evidence" value="ECO:0007669"/>
    <property type="project" value="UniProtKB-KW"/>
</dbReference>
<keyword evidence="8" id="KW-0863">Zinc-finger</keyword>
<comment type="similarity">
    <text evidence="3">Belongs to the Spartan family.</text>
</comment>
<feature type="compositionally biased region" description="Basic and acidic residues" evidence="15">
    <location>
        <begin position="271"/>
        <end position="283"/>
    </location>
</feature>
<evidence type="ECO:0000256" key="2">
    <source>
        <dbReference type="ARBA" id="ARBA00004286"/>
    </source>
</evidence>
<evidence type="ECO:0000256" key="11">
    <source>
        <dbReference type="ARBA" id="ARBA00023049"/>
    </source>
</evidence>
<keyword evidence="10" id="KW-0862">Zinc</keyword>
<dbReference type="Proteomes" id="UP000749559">
    <property type="component" value="Unassembled WGS sequence"/>
</dbReference>
<evidence type="ECO:0000256" key="6">
    <source>
        <dbReference type="ARBA" id="ARBA00022723"/>
    </source>
</evidence>
<accession>A0A8J1U684</accession>
<dbReference type="OrthoDB" id="5236983at2759"/>
<feature type="region of interest" description="Disordered" evidence="15">
    <location>
        <begin position="269"/>
        <end position="291"/>
    </location>
</feature>
<keyword evidence="12" id="KW-0234">DNA repair</keyword>
<feature type="compositionally biased region" description="Basic and acidic residues" evidence="15">
    <location>
        <begin position="603"/>
        <end position="617"/>
    </location>
</feature>
<dbReference type="InterPro" id="IPR055220">
    <property type="entry name" value="SPRTN_ZBD"/>
</dbReference>
<evidence type="ECO:0000256" key="5">
    <source>
        <dbReference type="ARBA" id="ARBA00022670"/>
    </source>
</evidence>
<keyword evidence="17" id="KW-1185">Reference proteome</keyword>
<gene>
    <name evidence="16" type="ORF">OFUS_LOCUS16199</name>
</gene>
<dbReference type="GO" id="GO:0003697">
    <property type="term" value="F:single-stranded DNA binding"/>
    <property type="evidence" value="ECO:0007669"/>
    <property type="project" value="InterPro"/>
</dbReference>
<feature type="compositionally biased region" description="Polar residues" evidence="15">
    <location>
        <begin position="350"/>
        <end position="382"/>
    </location>
</feature>
<dbReference type="Gene3D" id="3.30.160.60">
    <property type="entry name" value="Classic Zinc Finger"/>
    <property type="match status" value="1"/>
</dbReference>
<dbReference type="PANTHER" id="PTHR21220:SF0">
    <property type="entry name" value="DNA-DEPENDENT METALLOPROTEASE SPRTN"/>
    <property type="match status" value="1"/>
</dbReference>
<protein>
    <recommendedName>
        <fullName evidence="14">Protein with SprT-like domain at the N terminus</fullName>
    </recommendedName>
</protein>
<dbReference type="AlphaFoldDB" id="A0A8J1U684"/>
<comment type="caution">
    <text evidence="16">The sequence shown here is derived from an EMBL/GenBank/DDBJ whole genome shotgun (WGS) entry which is preliminary data.</text>
</comment>
<keyword evidence="6" id="KW-0479">Metal-binding</keyword>
<keyword evidence="7" id="KW-0227">DNA damage</keyword>
<dbReference type="GO" id="GO:0004222">
    <property type="term" value="F:metalloendopeptidase activity"/>
    <property type="evidence" value="ECO:0007669"/>
    <property type="project" value="InterPro"/>
</dbReference>